<evidence type="ECO:0000313" key="3">
    <source>
        <dbReference type="EMBL" id="KAJ3079434.1"/>
    </source>
</evidence>
<name>A0AAD5SMF0_9FUNG</name>
<dbReference type="InterPro" id="IPR036045">
    <property type="entry name" value="Sec1-like_sf"/>
</dbReference>
<organism evidence="3 4">
    <name type="scientific">Physocladia obscura</name>
    <dbReference type="NCBI Taxonomy" id="109957"/>
    <lineage>
        <taxon>Eukaryota</taxon>
        <taxon>Fungi</taxon>
        <taxon>Fungi incertae sedis</taxon>
        <taxon>Chytridiomycota</taxon>
        <taxon>Chytridiomycota incertae sedis</taxon>
        <taxon>Chytridiomycetes</taxon>
        <taxon>Chytridiales</taxon>
        <taxon>Chytriomycetaceae</taxon>
        <taxon>Physocladia</taxon>
    </lineage>
</organism>
<feature type="region of interest" description="Disordered" evidence="2">
    <location>
        <begin position="230"/>
        <end position="250"/>
    </location>
</feature>
<sequence length="250" mass="25114">MIDKQAPILQTLRLMCLYSVVCGGIKAKTYDLLRREFVQTYGIEHLITLQNLESVGLLSSSTQSSGFEPSSLLSAAPTALTGGGTSSISIGGGASATTPFLSSATTTAAAAAAAAAAVRVPFANTRKALSVIVDDIDEQNPMDVAYVHSGYAPVSIRLIEAATGVGKFRSSGGGGTNGKKNDVGASGGTSDGSGANPAGGSVRGGGGGGGSSAGKRKVGWEGMEEILKAVPGGESFEIQQELPDPDFVLS</sequence>
<dbReference type="InterPro" id="IPR043155">
    <property type="entry name" value="VPS33_dom3b"/>
</dbReference>
<reference evidence="3" key="1">
    <citation type="submission" date="2020-05" db="EMBL/GenBank/DDBJ databases">
        <title>Phylogenomic resolution of chytrid fungi.</title>
        <authorList>
            <person name="Stajich J.E."/>
            <person name="Amses K."/>
            <person name="Simmons R."/>
            <person name="Seto K."/>
            <person name="Myers J."/>
            <person name="Bonds A."/>
            <person name="Quandt C.A."/>
            <person name="Barry K."/>
            <person name="Liu P."/>
            <person name="Grigoriev I."/>
            <person name="Longcore J.E."/>
            <person name="James T.Y."/>
        </authorList>
    </citation>
    <scope>NUCLEOTIDE SEQUENCE</scope>
    <source>
        <strain evidence="3">JEL0513</strain>
    </source>
</reference>
<evidence type="ECO:0000313" key="4">
    <source>
        <dbReference type="Proteomes" id="UP001211907"/>
    </source>
</evidence>
<dbReference type="InterPro" id="IPR027482">
    <property type="entry name" value="Sec1-like_dom2"/>
</dbReference>
<accession>A0AAD5SMF0</accession>
<dbReference type="GO" id="GO:0016192">
    <property type="term" value="P:vesicle-mediated transport"/>
    <property type="evidence" value="ECO:0007669"/>
    <property type="project" value="InterPro"/>
</dbReference>
<protein>
    <submittedName>
        <fullName evidence="3">Vacuolar protein sorting-associated protein 33A</fullName>
    </submittedName>
</protein>
<dbReference type="AlphaFoldDB" id="A0AAD5SMF0"/>
<dbReference type="Gene3D" id="3.40.50.1910">
    <property type="match status" value="1"/>
</dbReference>
<comment type="similarity">
    <text evidence="1">Belongs to the STXBP/unc-18/SEC1 family.</text>
</comment>
<dbReference type="Proteomes" id="UP001211907">
    <property type="component" value="Unassembled WGS sequence"/>
</dbReference>
<feature type="compositionally biased region" description="Gly residues" evidence="2">
    <location>
        <begin position="201"/>
        <end position="212"/>
    </location>
</feature>
<evidence type="ECO:0000256" key="1">
    <source>
        <dbReference type="ARBA" id="ARBA00009884"/>
    </source>
</evidence>
<keyword evidence="4" id="KW-1185">Reference proteome</keyword>
<dbReference type="Gene3D" id="1.25.40.850">
    <property type="match status" value="1"/>
</dbReference>
<feature type="region of interest" description="Disordered" evidence="2">
    <location>
        <begin position="168"/>
        <end position="218"/>
    </location>
</feature>
<dbReference type="EMBL" id="JADGJH010005742">
    <property type="protein sequence ID" value="KAJ3079434.1"/>
    <property type="molecule type" value="Genomic_DNA"/>
</dbReference>
<proteinExistence type="inferred from homology"/>
<dbReference type="Pfam" id="PF00995">
    <property type="entry name" value="Sec1"/>
    <property type="match status" value="1"/>
</dbReference>
<dbReference type="InterPro" id="IPR001619">
    <property type="entry name" value="Sec1-like"/>
</dbReference>
<comment type="caution">
    <text evidence="3">The sequence shown here is derived from an EMBL/GenBank/DDBJ whole genome shotgun (WGS) entry which is preliminary data.</text>
</comment>
<dbReference type="SUPFAM" id="SSF56815">
    <property type="entry name" value="Sec1/munc18-like (SM) proteins"/>
    <property type="match status" value="1"/>
</dbReference>
<evidence type="ECO:0000256" key="2">
    <source>
        <dbReference type="SAM" id="MobiDB-lite"/>
    </source>
</evidence>
<gene>
    <name evidence="3" type="primary">VPS33A</name>
    <name evidence="3" type="ORF">HK100_010418</name>
</gene>